<reference evidence="8 9" key="1">
    <citation type="submission" date="2023-12" db="EMBL/GenBank/DDBJ databases">
        <title>Novel species of the genus Arcicella isolated from rivers.</title>
        <authorList>
            <person name="Lu H."/>
        </authorList>
    </citation>
    <scope>NUCLEOTIDE SEQUENCE [LARGE SCALE GENOMIC DNA]</scope>
    <source>
        <strain evidence="8 9">KCTC 23307</strain>
    </source>
</reference>
<keyword evidence="4" id="KW-0808">Transferase</keyword>
<dbReference type="InterPro" id="IPR001610">
    <property type="entry name" value="PAC"/>
</dbReference>
<evidence type="ECO:0000256" key="5">
    <source>
        <dbReference type="ARBA" id="ARBA00022777"/>
    </source>
</evidence>
<protein>
    <recommendedName>
        <fullName evidence="2">histidine kinase</fullName>
        <ecNumber evidence="2">2.7.13.3</ecNumber>
    </recommendedName>
</protein>
<dbReference type="Pfam" id="PF13426">
    <property type="entry name" value="PAS_9"/>
    <property type="match status" value="1"/>
</dbReference>
<name>A0ABU5Q8Z1_9BACT</name>
<dbReference type="SUPFAM" id="SSF55781">
    <property type="entry name" value="GAF domain-like"/>
    <property type="match status" value="1"/>
</dbReference>
<dbReference type="InterPro" id="IPR035965">
    <property type="entry name" value="PAS-like_dom_sf"/>
</dbReference>
<comment type="catalytic activity">
    <reaction evidence="1">
        <text>ATP + protein L-histidine = ADP + protein N-phospho-L-histidine.</text>
        <dbReference type="EC" id="2.7.13.3"/>
    </reaction>
</comment>
<gene>
    <name evidence="8" type="ORF">VB248_09185</name>
</gene>
<dbReference type="Gene3D" id="3.30.450.20">
    <property type="entry name" value="PAS domain"/>
    <property type="match status" value="4"/>
</dbReference>
<evidence type="ECO:0000259" key="7">
    <source>
        <dbReference type="PROSITE" id="PS50113"/>
    </source>
</evidence>
<evidence type="ECO:0000256" key="4">
    <source>
        <dbReference type="ARBA" id="ARBA00022679"/>
    </source>
</evidence>
<proteinExistence type="predicted"/>
<evidence type="ECO:0000313" key="8">
    <source>
        <dbReference type="EMBL" id="MEA5139308.1"/>
    </source>
</evidence>
<evidence type="ECO:0000256" key="2">
    <source>
        <dbReference type="ARBA" id="ARBA00012438"/>
    </source>
</evidence>
<sequence length="732" mass="85293">MNNFTPPDEFINYYSLDTIQENDFDFILDFADNLYEASVVCISFFDYKRFWYKSQEIHLAQTHTPSLNFPTDTISSTDHQIFTFNTTNHPFFTDLAIRSVTAIPLYLHSGKKVGFLSLWFKESYELSAKESKMLGVLAEKTIHLVEQKKQNRSELKFGKKQIQVLLDSTSSFIWGIDRDLKLISANKNYINTIQKYTGKTVKIGDAFFEEIFFSPDLVTFFEEQCERAFLGESFTEDAVVPATQWFKKQWFEVSFYPIFQAGEVINVLINARNITKRKKSKEQYELLFLSNPQPMWVYEKATFKFLEVNQAAIQHYGYSKEEFLKLSLYDIIHAEDVAQMVEQSEVNDLLQTNDLEWRHYKKNGEIIWVQLASHEIEYQNKKASHVLINDITEQKRHLTLLEEERANTIALINSTDDLVWSIDQDARLVIANEAYFNYVKTVTGYSIKPGDSDYVESFPAELNANRKKLNDRALAGETFAIEIHFPEVGKHWGTWSETRFNPIKEGDKVRGAAMFARNITSRKEIELALETNQRILLETSEVARVGGWEIDLVNQKISWSKITKEIHETALDFEPNFEDLINFHRLGHNQERIKRIFREVVATARDFDFETQILTAKGKERWVRVKGGVKTIEGKAVRMFGMVQDINDQKKHLEEIEMQNKQLREIAWMQSHVVRAPVARIMGIVSLFQDFDDLEISTNELFNNISDSAYEIDDIIRKINNTIQTNHKQVVQ</sequence>
<dbReference type="InterPro" id="IPR052162">
    <property type="entry name" value="Sensor_kinase/Photoreceptor"/>
</dbReference>
<evidence type="ECO:0000259" key="6">
    <source>
        <dbReference type="PROSITE" id="PS50112"/>
    </source>
</evidence>
<dbReference type="PROSITE" id="PS50113">
    <property type="entry name" value="PAC"/>
    <property type="match status" value="2"/>
</dbReference>
<dbReference type="PANTHER" id="PTHR43304">
    <property type="entry name" value="PHYTOCHROME-LIKE PROTEIN CPH1"/>
    <property type="match status" value="1"/>
</dbReference>
<dbReference type="InterPro" id="IPR000014">
    <property type="entry name" value="PAS"/>
</dbReference>
<dbReference type="SMART" id="SM00091">
    <property type="entry name" value="PAS"/>
    <property type="match status" value="3"/>
</dbReference>
<dbReference type="EMBL" id="JAYFUM010000009">
    <property type="protein sequence ID" value="MEA5139308.1"/>
    <property type="molecule type" value="Genomic_DNA"/>
</dbReference>
<feature type="domain" description="PAC" evidence="7">
    <location>
        <begin position="607"/>
        <end position="658"/>
    </location>
</feature>
<organism evidence="8 9">
    <name type="scientific">Arcicella rigui</name>
    <dbReference type="NCBI Taxonomy" id="797020"/>
    <lineage>
        <taxon>Bacteria</taxon>
        <taxon>Pseudomonadati</taxon>
        <taxon>Bacteroidota</taxon>
        <taxon>Cytophagia</taxon>
        <taxon>Cytophagales</taxon>
        <taxon>Flectobacillaceae</taxon>
        <taxon>Arcicella</taxon>
    </lineage>
</organism>
<evidence type="ECO:0000256" key="1">
    <source>
        <dbReference type="ARBA" id="ARBA00000085"/>
    </source>
</evidence>
<evidence type="ECO:0000256" key="3">
    <source>
        <dbReference type="ARBA" id="ARBA00022553"/>
    </source>
</evidence>
<feature type="domain" description="PAS" evidence="6">
    <location>
        <begin position="280"/>
        <end position="353"/>
    </location>
</feature>
<dbReference type="RefSeq" id="WP_323296470.1">
    <property type="nucleotide sequence ID" value="NZ_JAYFUM010000009.1"/>
</dbReference>
<keyword evidence="5" id="KW-0418">Kinase</keyword>
<accession>A0ABU5Q8Z1</accession>
<dbReference type="Gene3D" id="2.10.70.100">
    <property type="match status" value="1"/>
</dbReference>
<dbReference type="InterPro" id="IPR000700">
    <property type="entry name" value="PAS-assoc_C"/>
</dbReference>
<keyword evidence="9" id="KW-1185">Reference proteome</keyword>
<dbReference type="PANTHER" id="PTHR43304:SF1">
    <property type="entry name" value="PAC DOMAIN-CONTAINING PROTEIN"/>
    <property type="match status" value="1"/>
</dbReference>
<dbReference type="SMART" id="SM00086">
    <property type="entry name" value="PAC"/>
    <property type="match status" value="3"/>
</dbReference>
<dbReference type="NCBIfam" id="TIGR00229">
    <property type="entry name" value="sensory_box"/>
    <property type="match status" value="1"/>
</dbReference>
<dbReference type="PROSITE" id="PS50112">
    <property type="entry name" value="PAS"/>
    <property type="match status" value="1"/>
</dbReference>
<dbReference type="SUPFAM" id="SSF55785">
    <property type="entry name" value="PYP-like sensor domain (PAS domain)"/>
    <property type="match status" value="4"/>
</dbReference>
<dbReference type="CDD" id="cd00130">
    <property type="entry name" value="PAS"/>
    <property type="match status" value="1"/>
</dbReference>
<keyword evidence="3" id="KW-0597">Phosphoprotein</keyword>
<evidence type="ECO:0000313" key="9">
    <source>
        <dbReference type="Proteomes" id="UP001302949"/>
    </source>
</evidence>
<dbReference type="Proteomes" id="UP001302949">
    <property type="component" value="Unassembled WGS sequence"/>
</dbReference>
<feature type="domain" description="PAC" evidence="7">
    <location>
        <begin position="353"/>
        <end position="403"/>
    </location>
</feature>
<dbReference type="EC" id="2.7.13.3" evidence="2"/>
<comment type="caution">
    <text evidence="8">The sequence shown here is derived from an EMBL/GenBank/DDBJ whole genome shotgun (WGS) entry which is preliminary data.</text>
</comment>